<dbReference type="InterPro" id="IPR018247">
    <property type="entry name" value="EF_Hand_1_Ca_BS"/>
</dbReference>
<reference evidence="3" key="2">
    <citation type="journal article" date="2022" name="Hortic Res">
        <title>The genome of Dioscorea zingiberensis sheds light on the biosynthesis, origin and evolution of the medicinally important diosgenin saponins.</title>
        <authorList>
            <person name="Li Y."/>
            <person name="Tan C."/>
            <person name="Li Z."/>
            <person name="Guo J."/>
            <person name="Li S."/>
            <person name="Chen X."/>
            <person name="Wang C."/>
            <person name="Dai X."/>
            <person name="Yang H."/>
            <person name="Song W."/>
            <person name="Hou L."/>
            <person name="Xu J."/>
            <person name="Tong Z."/>
            <person name="Xu A."/>
            <person name="Yuan X."/>
            <person name="Wang W."/>
            <person name="Yang Q."/>
            <person name="Chen L."/>
            <person name="Sun Z."/>
            <person name="Wang K."/>
            <person name="Pan B."/>
            <person name="Chen J."/>
            <person name="Bao Y."/>
            <person name="Liu F."/>
            <person name="Qi X."/>
            <person name="Gang D.R."/>
            <person name="Wen J."/>
            <person name="Li J."/>
        </authorList>
    </citation>
    <scope>NUCLEOTIDE SEQUENCE</scope>
    <source>
        <strain evidence="3">Dzin_1.0</strain>
    </source>
</reference>
<evidence type="ECO:0000259" key="2">
    <source>
        <dbReference type="PROSITE" id="PS50222"/>
    </source>
</evidence>
<comment type="caution">
    <text evidence="3">The sequence shown here is derived from an EMBL/GenBank/DDBJ whole genome shotgun (WGS) entry which is preliminary data.</text>
</comment>
<name>A0A9D5CM93_9LILI</name>
<reference evidence="3" key="1">
    <citation type="submission" date="2021-03" db="EMBL/GenBank/DDBJ databases">
        <authorList>
            <person name="Li Z."/>
            <person name="Yang C."/>
        </authorList>
    </citation>
    <scope>NUCLEOTIDE SEQUENCE</scope>
    <source>
        <strain evidence="3">Dzin_1.0</strain>
        <tissue evidence="3">Leaf</tissue>
    </source>
</reference>
<dbReference type="InterPro" id="IPR011992">
    <property type="entry name" value="EF-hand-dom_pair"/>
</dbReference>
<protein>
    <recommendedName>
        <fullName evidence="2">EF-hand domain-containing protein</fullName>
    </recommendedName>
</protein>
<keyword evidence="4" id="KW-1185">Reference proteome</keyword>
<dbReference type="AlphaFoldDB" id="A0A9D5CM93"/>
<dbReference type="GO" id="GO:0005509">
    <property type="term" value="F:calcium ion binding"/>
    <property type="evidence" value="ECO:0007669"/>
    <property type="project" value="InterPro"/>
</dbReference>
<feature type="domain" description="EF-hand" evidence="2">
    <location>
        <begin position="19"/>
        <end position="54"/>
    </location>
</feature>
<proteinExistence type="predicted"/>
<dbReference type="SUPFAM" id="SSF47473">
    <property type="entry name" value="EF-hand"/>
    <property type="match status" value="1"/>
</dbReference>
<keyword evidence="1" id="KW-0106">Calcium</keyword>
<gene>
    <name evidence="3" type="ORF">J5N97_016928</name>
</gene>
<dbReference type="Gene3D" id="1.10.238.10">
    <property type="entry name" value="EF-hand"/>
    <property type="match status" value="1"/>
</dbReference>
<dbReference type="Proteomes" id="UP001085076">
    <property type="component" value="Miscellaneous, Linkage group lg04"/>
</dbReference>
<dbReference type="EMBL" id="JAGGNH010000004">
    <property type="protein sequence ID" value="KAJ0974963.1"/>
    <property type="molecule type" value="Genomic_DNA"/>
</dbReference>
<dbReference type="InterPro" id="IPR002048">
    <property type="entry name" value="EF_hand_dom"/>
</dbReference>
<dbReference type="OrthoDB" id="1914225at2759"/>
<accession>A0A9D5CM93</accession>
<evidence type="ECO:0000313" key="3">
    <source>
        <dbReference type="EMBL" id="KAJ0974963.1"/>
    </source>
</evidence>
<dbReference type="PROSITE" id="PS50222">
    <property type="entry name" value="EF_HAND_2"/>
    <property type="match status" value="1"/>
</dbReference>
<sequence length="97" mass="11318">MLLLKRFPDQRNARPGVRMTRQEFMQWLKNVDLNGDGLISKEELMNALKALGLSWTWWKARRALARADLDKNGYINGSKEEEALADFFTEQWGIVFT</sequence>
<dbReference type="CDD" id="cd00051">
    <property type="entry name" value="EFh"/>
    <property type="match status" value="1"/>
</dbReference>
<evidence type="ECO:0000313" key="4">
    <source>
        <dbReference type="Proteomes" id="UP001085076"/>
    </source>
</evidence>
<organism evidence="3 4">
    <name type="scientific">Dioscorea zingiberensis</name>
    <dbReference type="NCBI Taxonomy" id="325984"/>
    <lineage>
        <taxon>Eukaryota</taxon>
        <taxon>Viridiplantae</taxon>
        <taxon>Streptophyta</taxon>
        <taxon>Embryophyta</taxon>
        <taxon>Tracheophyta</taxon>
        <taxon>Spermatophyta</taxon>
        <taxon>Magnoliopsida</taxon>
        <taxon>Liliopsida</taxon>
        <taxon>Dioscoreales</taxon>
        <taxon>Dioscoreaceae</taxon>
        <taxon>Dioscorea</taxon>
    </lineage>
</organism>
<dbReference type="SMART" id="SM00054">
    <property type="entry name" value="EFh"/>
    <property type="match status" value="2"/>
</dbReference>
<evidence type="ECO:0000256" key="1">
    <source>
        <dbReference type="ARBA" id="ARBA00022837"/>
    </source>
</evidence>
<dbReference type="PROSITE" id="PS00018">
    <property type="entry name" value="EF_HAND_1"/>
    <property type="match status" value="1"/>
</dbReference>
<dbReference type="Pfam" id="PF13202">
    <property type="entry name" value="EF-hand_5"/>
    <property type="match status" value="1"/>
</dbReference>